<name>A0AA38VNQ3_9PEZI</name>
<keyword evidence="4" id="KW-0804">Transcription</keyword>
<accession>A0AA38VNQ3</accession>
<dbReference type="GO" id="GO:0008270">
    <property type="term" value="F:zinc ion binding"/>
    <property type="evidence" value="ECO:0007669"/>
    <property type="project" value="InterPro"/>
</dbReference>
<evidence type="ECO:0000313" key="8">
    <source>
        <dbReference type="EMBL" id="KAJ9161917.1"/>
    </source>
</evidence>
<dbReference type="CDD" id="cd00067">
    <property type="entry name" value="GAL4"/>
    <property type="match status" value="1"/>
</dbReference>
<evidence type="ECO:0000259" key="7">
    <source>
        <dbReference type="PROSITE" id="PS50048"/>
    </source>
</evidence>
<dbReference type="AlphaFoldDB" id="A0AA38VNQ3"/>
<keyword evidence="3" id="KW-0805">Transcription regulation</keyword>
<dbReference type="SUPFAM" id="SSF57701">
    <property type="entry name" value="Zn2/Cys6 DNA-binding domain"/>
    <property type="match status" value="1"/>
</dbReference>
<dbReference type="InterPro" id="IPR050815">
    <property type="entry name" value="TF_fung"/>
</dbReference>
<dbReference type="GO" id="GO:0006351">
    <property type="term" value="P:DNA-templated transcription"/>
    <property type="evidence" value="ECO:0007669"/>
    <property type="project" value="InterPro"/>
</dbReference>
<protein>
    <submittedName>
        <fullName evidence="8">Fungal-specific transcription factor domain-containing protein</fullName>
    </submittedName>
</protein>
<dbReference type="PANTHER" id="PTHR47338">
    <property type="entry name" value="ZN(II)2CYS6 TRANSCRIPTION FACTOR (EUROFUNG)-RELATED"/>
    <property type="match status" value="1"/>
</dbReference>
<dbReference type="InterPro" id="IPR001138">
    <property type="entry name" value="Zn2Cys6_DnaBD"/>
</dbReference>
<dbReference type="SMART" id="SM00066">
    <property type="entry name" value="GAL4"/>
    <property type="match status" value="1"/>
</dbReference>
<comment type="caution">
    <text evidence="8">The sequence shown here is derived from an EMBL/GenBank/DDBJ whole genome shotgun (WGS) entry which is preliminary data.</text>
</comment>
<evidence type="ECO:0000256" key="4">
    <source>
        <dbReference type="ARBA" id="ARBA00023163"/>
    </source>
</evidence>
<keyword evidence="9" id="KW-1185">Reference proteome</keyword>
<dbReference type="Proteomes" id="UP001174691">
    <property type="component" value="Unassembled WGS sequence"/>
</dbReference>
<dbReference type="InterPro" id="IPR007219">
    <property type="entry name" value="XnlR_reg_dom"/>
</dbReference>
<dbReference type="Pfam" id="PF00172">
    <property type="entry name" value="Zn_clus"/>
    <property type="match status" value="1"/>
</dbReference>
<keyword evidence="5" id="KW-0539">Nucleus</keyword>
<evidence type="ECO:0000256" key="2">
    <source>
        <dbReference type="ARBA" id="ARBA00022723"/>
    </source>
</evidence>
<feature type="compositionally biased region" description="Basic and acidic residues" evidence="6">
    <location>
        <begin position="70"/>
        <end position="88"/>
    </location>
</feature>
<evidence type="ECO:0000256" key="5">
    <source>
        <dbReference type="ARBA" id="ARBA00023242"/>
    </source>
</evidence>
<comment type="subcellular location">
    <subcellularLocation>
        <location evidence="1">Nucleus</location>
    </subcellularLocation>
</comment>
<evidence type="ECO:0000256" key="3">
    <source>
        <dbReference type="ARBA" id="ARBA00023015"/>
    </source>
</evidence>
<feature type="region of interest" description="Disordered" evidence="6">
    <location>
        <begin position="730"/>
        <end position="752"/>
    </location>
</feature>
<dbReference type="SMART" id="SM00906">
    <property type="entry name" value="Fungal_trans"/>
    <property type="match status" value="1"/>
</dbReference>
<feature type="domain" description="Zn(2)-C6 fungal-type" evidence="7">
    <location>
        <begin position="20"/>
        <end position="52"/>
    </location>
</feature>
<dbReference type="CDD" id="cd12148">
    <property type="entry name" value="fungal_TF_MHR"/>
    <property type="match status" value="1"/>
</dbReference>
<dbReference type="Gene3D" id="4.10.240.10">
    <property type="entry name" value="Zn(2)-C6 fungal-type DNA-binding domain"/>
    <property type="match status" value="1"/>
</dbReference>
<dbReference type="PROSITE" id="PS00463">
    <property type="entry name" value="ZN2_CY6_FUNGAL_1"/>
    <property type="match status" value="1"/>
</dbReference>
<keyword evidence="2" id="KW-0479">Metal-binding</keyword>
<evidence type="ECO:0000313" key="9">
    <source>
        <dbReference type="Proteomes" id="UP001174691"/>
    </source>
</evidence>
<evidence type="ECO:0000256" key="1">
    <source>
        <dbReference type="ARBA" id="ARBA00004123"/>
    </source>
</evidence>
<dbReference type="GO" id="GO:0005634">
    <property type="term" value="C:nucleus"/>
    <property type="evidence" value="ECO:0007669"/>
    <property type="project" value="UniProtKB-SubCell"/>
</dbReference>
<gene>
    <name evidence="8" type="ORF">NKR19_g1764</name>
</gene>
<dbReference type="GO" id="GO:0000981">
    <property type="term" value="F:DNA-binding transcription factor activity, RNA polymerase II-specific"/>
    <property type="evidence" value="ECO:0007669"/>
    <property type="project" value="InterPro"/>
</dbReference>
<sequence>MTTIGDDRKAKRAPLRSSIACLRCRKSKIKCDNHGPNGPCDTCLKAGKKCEYPDVTPLPVKRQEAPTAGRPEHTSERKRVKRAEDNSRQPDANDADAFAEEVLSANFLSPLVWSQVFDLYRLHFATELPFLHLASLKDKMGSKFRARASETSPETNLVLLGILTLTARFHPDLVMYVANSRLNFPGNAKHRPVQTSNDASAASDYFAKALVTALGPLSVCVSAASVERVQAFLMLGLYEWTEAKSKTGGLSAWMYVGLAIRMAQALRLGFGDREDTSSTRSSRAVSQVSRASISSSQTIVDKEIRRRTMFSCLILDRMLACGKERVSTIRSEDLRIQLPCSEVSFDLSENVVTSFLKSDDGDARRGPAKGDSVLGCFIRLVDIWGAISKFCHAGGRLSEKKGVAPWNEASRFRQLRQDLSDFYTDLPEVFQLSTGNYHRHENHQASSVYVSLHMLGSLCSMMLHREYIPFIPIRCSGPTGPLDDPTFPESQYKVPDGFWEVSAEQVFLAAKDIVELIELCGDKLPMSSLVMFSIWTASFVGIYAHHFPQMDQKGHMLGREYEEARETGIPLDIKRDGPTSIAYQTLQRMSSWLYLAGTYTKYFRDMDRLYCEVKEQFAKFEKKNQFLAGHTGAGKLSLRLGGGGGGLEEWKVHGLKVVNNGSILPDAERADTLDDQSERGSSVGFDNQNLPNPVRTPKSIVSGSFTAINSGSNRSAAQVDVQLRPGTSLAMEGARSADPRYWGGNNDYQPASSLHYPQQLQQQQQQSADASYVLAPASSQMDVDGKHAETEYVSNERGFCDWFDEHEHGPWITVAPGGIETLANFDATTPQILLDSMGAFMPSRVGTFD</sequence>
<dbReference type="PROSITE" id="PS50048">
    <property type="entry name" value="ZN2_CY6_FUNGAL_2"/>
    <property type="match status" value="1"/>
</dbReference>
<feature type="region of interest" description="Disordered" evidence="6">
    <location>
        <begin position="671"/>
        <end position="698"/>
    </location>
</feature>
<dbReference type="Pfam" id="PF04082">
    <property type="entry name" value="Fungal_trans"/>
    <property type="match status" value="1"/>
</dbReference>
<proteinExistence type="predicted"/>
<organism evidence="8 9">
    <name type="scientific">Coniochaeta hoffmannii</name>
    <dbReference type="NCBI Taxonomy" id="91930"/>
    <lineage>
        <taxon>Eukaryota</taxon>
        <taxon>Fungi</taxon>
        <taxon>Dikarya</taxon>
        <taxon>Ascomycota</taxon>
        <taxon>Pezizomycotina</taxon>
        <taxon>Sordariomycetes</taxon>
        <taxon>Sordariomycetidae</taxon>
        <taxon>Coniochaetales</taxon>
        <taxon>Coniochaetaceae</taxon>
        <taxon>Coniochaeta</taxon>
    </lineage>
</organism>
<dbReference type="InterPro" id="IPR036864">
    <property type="entry name" value="Zn2-C6_fun-type_DNA-bd_sf"/>
</dbReference>
<dbReference type="PANTHER" id="PTHR47338:SF5">
    <property type="entry name" value="ZN(II)2CYS6 TRANSCRIPTION FACTOR (EUROFUNG)"/>
    <property type="match status" value="1"/>
</dbReference>
<dbReference type="GO" id="GO:0003677">
    <property type="term" value="F:DNA binding"/>
    <property type="evidence" value="ECO:0007669"/>
    <property type="project" value="InterPro"/>
</dbReference>
<evidence type="ECO:0000256" key="6">
    <source>
        <dbReference type="SAM" id="MobiDB-lite"/>
    </source>
</evidence>
<feature type="region of interest" description="Disordered" evidence="6">
    <location>
        <begin position="61"/>
        <end position="92"/>
    </location>
</feature>
<reference evidence="8" key="1">
    <citation type="submission" date="2022-07" db="EMBL/GenBank/DDBJ databases">
        <title>Fungi with potential for degradation of polypropylene.</title>
        <authorList>
            <person name="Gostincar C."/>
        </authorList>
    </citation>
    <scope>NUCLEOTIDE SEQUENCE</scope>
    <source>
        <strain evidence="8">EXF-13287</strain>
    </source>
</reference>
<dbReference type="EMBL" id="JANBVN010000017">
    <property type="protein sequence ID" value="KAJ9161917.1"/>
    <property type="molecule type" value="Genomic_DNA"/>
</dbReference>